<feature type="domain" description="ASPIC/UnbV" evidence="2">
    <location>
        <begin position="416"/>
        <end position="482"/>
    </location>
</feature>
<dbReference type="RefSeq" id="WP_316662986.1">
    <property type="nucleotide sequence ID" value="NZ_JAWHTF010000007.1"/>
</dbReference>
<dbReference type="InterPro" id="IPR026444">
    <property type="entry name" value="Secre_tail"/>
</dbReference>
<sequence>MHLKFKIHILFVFLASQLLYTQIYFEDVASTLGVSITGNSGTVLGGVSFYDFNNDGWDDLTFASKETSPVRFFKNLSGTFVEETFNITITGHSKQVLWVDYDNDGDNDLFVTKVNGVNALYQNNGSFVFSDVTTASGFPALTVLYTYGASFGDYDNDGFLDLFLCNKDNSYVIPNQLYHNNGNGTFTNVSAAAGISDVGHLSFCSSFFDYDNDGFQDIYISNDRFDNTNILYHNNQDGTFTDVSIDSGTNVAANAMSTTIDDYNDDGWLDIYVTNTVEGNYHLQNNGDGTFTDVASTVGTIFNSIGWGANFFDADNDSDMDLYVSSMVNNPGAGLIMSGFYECDQSYNYSIPSNAGFDNDEYISFSNAIGDINNDGYPDFVVSNQAPDNHTLWRNSAGSNNWLKVKLQGNASNRMGIGSWIEILVNGKMMYRYTLCGESFLGQNSGTEFFGVGNATNIDFVKVTWLSGIEDTFFNVTTNQVLNIVEGTGELSNEDFRLNAIKLVPNPTNGCVNVTNFEHELNIIVRDFLGRKIKEQVVNYNNRSIDLKELSKGVYFFVIENGNNAITKRVILN</sequence>
<accession>A0ABU3U986</accession>
<dbReference type="NCBIfam" id="TIGR04183">
    <property type="entry name" value="Por_Secre_tail"/>
    <property type="match status" value="1"/>
</dbReference>
<organism evidence="4 5">
    <name type="scientific">Gilvirhabdus luticola</name>
    <dbReference type="NCBI Taxonomy" id="3079858"/>
    <lineage>
        <taxon>Bacteria</taxon>
        <taxon>Pseudomonadati</taxon>
        <taxon>Bacteroidota</taxon>
        <taxon>Flavobacteriia</taxon>
        <taxon>Flavobacteriales</taxon>
        <taxon>Flavobacteriaceae</taxon>
        <taxon>Gilvirhabdus</taxon>
    </lineage>
</organism>
<dbReference type="InterPro" id="IPR011519">
    <property type="entry name" value="UnbV_ASPIC"/>
</dbReference>
<dbReference type="Gene3D" id="2.130.10.130">
    <property type="entry name" value="Integrin alpha, N-terminal"/>
    <property type="match status" value="1"/>
</dbReference>
<evidence type="ECO:0000256" key="1">
    <source>
        <dbReference type="ARBA" id="ARBA00022729"/>
    </source>
</evidence>
<dbReference type="InterPro" id="IPR013517">
    <property type="entry name" value="FG-GAP"/>
</dbReference>
<evidence type="ECO:0000313" key="4">
    <source>
        <dbReference type="EMBL" id="MDU8886889.1"/>
    </source>
</evidence>
<dbReference type="InterPro" id="IPR027039">
    <property type="entry name" value="Crtac1"/>
</dbReference>
<dbReference type="PANTHER" id="PTHR16026:SF0">
    <property type="entry name" value="CARTILAGE ACIDIC PROTEIN 1"/>
    <property type="match status" value="1"/>
</dbReference>
<name>A0ABU3U986_9FLAO</name>
<keyword evidence="1" id="KW-0732">Signal</keyword>
<proteinExistence type="predicted"/>
<dbReference type="SUPFAM" id="SSF69318">
    <property type="entry name" value="Integrin alpha N-terminal domain"/>
    <property type="match status" value="1"/>
</dbReference>
<feature type="domain" description="Secretion system C-terminal sorting" evidence="3">
    <location>
        <begin position="505"/>
        <end position="571"/>
    </location>
</feature>
<reference evidence="4 5" key="1">
    <citation type="submission" date="2023-10" db="EMBL/GenBank/DDBJ databases">
        <title>Marimonas sp. nov. isolated from tidal mud flat.</title>
        <authorList>
            <person name="Jaincy N.J."/>
            <person name="Srinivasan S."/>
            <person name="Lee S.-S."/>
        </authorList>
    </citation>
    <scope>NUCLEOTIDE SEQUENCE [LARGE SCALE GENOMIC DNA]</scope>
    <source>
        <strain evidence="4 5">MJ-SS3</strain>
    </source>
</reference>
<evidence type="ECO:0000259" key="2">
    <source>
        <dbReference type="Pfam" id="PF07593"/>
    </source>
</evidence>
<evidence type="ECO:0000259" key="3">
    <source>
        <dbReference type="Pfam" id="PF18962"/>
    </source>
</evidence>
<dbReference type="Proteomes" id="UP001268651">
    <property type="component" value="Unassembled WGS sequence"/>
</dbReference>
<dbReference type="Pfam" id="PF13517">
    <property type="entry name" value="FG-GAP_3"/>
    <property type="match status" value="3"/>
</dbReference>
<gene>
    <name evidence="4" type="ORF">RXV94_12015</name>
</gene>
<dbReference type="Pfam" id="PF07593">
    <property type="entry name" value="UnbV_ASPIC"/>
    <property type="match status" value="1"/>
</dbReference>
<protein>
    <submittedName>
        <fullName evidence="4">FG-GAP-like repeat-containing protein</fullName>
    </submittedName>
</protein>
<evidence type="ECO:0000313" key="5">
    <source>
        <dbReference type="Proteomes" id="UP001268651"/>
    </source>
</evidence>
<dbReference type="Pfam" id="PF18962">
    <property type="entry name" value="Por_Secre_tail"/>
    <property type="match status" value="1"/>
</dbReference>
<dbReference type="InterPro" id="IPR028994">
    <property type="entry name" value="Integrin_alpha_N"/>
</dbReference>
<dbReference type="EMBL" id="JAWHTF010000007">
    <property type="protein sequence ID" value="MDU8886889.1"/>
    <property type="molecule type" value="Genomic_DNA"/>
</dbReference>
<comment type="caution">
    <text evidence="4">The sequence shown here is derived from an EMBL/GenBank/DDBJ whole genome shotgun (WGS) entry which is preliminary data.</text>
</comment>
<dbReference type="PANTHER" id="PTHR16026">
    <property type="entry name" value="CARTILAGE ACIDIC PROTEIN 1"/>
    <property type="match status" value="1"/>
</dbReference>
<keyword evidence="5" id="KW-1185">Reference proteome</keyword>